<organism evidence="2 3">
    <name type="scientific">Tectimicrobiota bacterium</name>
    <dbReference type="NCBI Taxonomy" id="2528274"/>
    <lineage>
        <taxon>Bacteria</taxon>
        <taxon>Pseudomonadati</taxon>
        <taxon>Nitrospinota/Tectimicrobiota group</taxon>
        <taxon>Candidatus Tectimicrobiota</taxon>
    </lineage>
</organism>
<dbReference type="InterPro" id="IPR016176">
    <property type="entry name" value="Cbl-dep_enz_cat"/>
</dbReference>
<dbReference type="AlphaFoldDB" id="A0A933GKZ9"/>
<dbReference type="Proteomes" id="UP000772181">
    <property type="component" value="Unassembled WGS sequence"/>
</dbReference>
<dbReference type="GO" id="GO:0016866">
    <property type="term" value="F:intramolecular transferase activity"/>
    <property type="evidence" value="ECO:0007669"/>
    <property type="project" value="InterPro"/>
</dbReference>
<comment type="caution">
    <text evidence="2">The sequence shown here is derived from an EMBL/GenBank/DDBJ whole genome shotgun (WGS) entry which is preliminary data.</text>
</comment>
<accession>A0A933GKZ9</accession>
<protein>
    <recommendedName>
        <fullName evidence="1">Methylmalonyl-CoA mutase alpha/beta chain catalytic domain-containing protein</fullName>
    </recommendedName>
</protein>
<dbReference type="InterPro" id="IPR006099">
    <property type="entry name" value="MeMalonylCoA_mutase_a/b_cat"/>
</dbReference>
<dbReference type="SUPFAM" id="SSF51703">
    <property type="entry name" value="Cobalamin (vitamin B12)-dependent enzymes"/>
    <property type="match status" value="1"/>
</dbReference>
<name>A0A933GKZ9_UNCTE</name>
<feature type="domain" description="Methylmalonyl-CoA mutase alpha/beta chain catalytic" evidence="1">
    <location>
        <begin position="6"/>
        <end position="69"/>
    </location>
</feature>
<evidence type="ECO:0000313" key="3">
    <source>
        <dbReference type="Proteomes" id="UP000772181"/>
    </source>
</evidence>
<evidence type="ECO:0000313" key="2">
    <source>
        <dbReference type="EMBL" id="MBI4595803.1"/>
    </source>
</evidence>
<dbReference type="Gene3D" id="3.20.20.240">
    <property type="entry name" value="Methylmalonyl-CoA mutase"/>
    <property type="match status" value="1"/>
</dbReference>
<proteinExistence type="predicted"/>
<reference evidence="2" key="1">
    <citation type="submission" date="2020-07" db="EMBL/GenBank/DDBJ databases">
        <title>Huge and variable diversity of episymbiotic CPR bacteria and DPANN archaea in groundwater ecosystems.</title>
        <authorList>
            <person name="He C.Y."/>
            <person name="Keren R."/>
            <person name="Whittaker M."/>
            <person name="Farag I.F."/>
            <person name="Doudna J."/>
            <person name="Cate J.H.D."/>
            <person name="Banfield J.F."/>
        </authorList>
    </citation>
    <scope>NUCLEOTIDE SEQUENCE</scope>
    <source>
        <strain evidence="2">NC_groundwater_1482_Ag_S-0.65um_47_24</strain>
    </source>
</reference>
<dbReference type="Pfam" id="PF01642">
    <property type="entry name" value="MM_CoA_mutase"/>
    <property type="match status" value="1"/>
</dbReference>
<sequence length="70" mass="7721">MEATINSIFESYLCGVRNIFPPSHGLRLALDLMEYTSKTSRCFSAITLSANNLRESGACNYQSVGWAIAE</sequence>
<dbReference type="EMBL" id="JACQWF010000248">
    <property type="protein sequence ID" value="MBI4595803.1"/>
    <property type="molecule type" value="Genomic_DNA"/>
</dbReference>
<evidence type="ECO:0000259" key="1">
    <source>
        <dbReference type="Pfam" id="PF01642"/>
    </source>
</evidence>
<gene>
    <name evidence="2" type="ORF">HY730_05415</name>
</gene>
<dbReference type="GO" id="GO:0031419">
    <property type="term" value="F:cobalamin binding"/>
    <property type="evidence" value="ECO:0007669"/>
    <property type="project" value="InterPro"/>
</dbReference>